<keyword evidence="8" id="KW-1185">Reference proteome</keyword>
<comment type="caution">
    <text evidence="7">The sequence shown here is derived from an EMBL/GenBank/DDBJ whole genome shotgun (WGS) entry which is preliminary data.</text>
</comment>
<keyword evidence="3 6" id="KW-0812">Transmembrane</keyword>
<evidence type="ECO:0000256" key="2">
    <source>
        <dbReference type="ARBA" id="ARBA00022475"/>
    </source>
</evidence>
<dbReference type="Proteomes" id="UP000753724">
    <property type="component" value="Unassembled WGS sequence"/>
</dbReference>
<feature type="transmembrane region" description="Helical" evidence="6">
    <location>
        <begin position="338"/>
        <end position="361"/>
    </location>
</feature>
<accession>A0ABW9XF44</accession>
<organism evidence="7 8">
    <name type="scientific">Novosphingobium ovatum</name>
    <dbReference type="NCBI Taxonomy" id="1908523"/>
    <lineage>
        <taxon>Bacteria</taxon>
        <taxon>Pseudomonadati</taxon>
        <taxon>Pseudomonadota</taxon>
        <taxon>Alphaproteobacteria</taxon>
        <taxon>Sphingomonadales</taxon>
        <taxon>Sphingomonadaceae</taxon>
        <taxon>Novosphingobium</taxon>
    </lineage>
</organism>
<evidence type="ECO:0000313" key="7">
    <source>
        <dbReference type="EMBL" id="NBC37141.1"/>
    </source>
</evidence>
<evidence type="ECO:0000256" key="4">
    <source>
        <dbReference type="ARBA" id="ARBA00022989"/>
    </source>
</evidence>
<evidence type="ECO:0000313" key="8">
    <source>
        <dbReference type="Proteomes" id="UP000753724"/>
    </source>
</evidence>
<dbReference type="Pfam" id="PF03739">
    <property type="entry name" value="LptF_LptG"/>
    <property type="match status" value="1"/>
</dbReference>
<dbReference type="PANTHER" id="PTHR33529">
    <property type="entry name" value="SLR0882 PROTEIN-RELATED"/>
    <property type="match status" value="1"/>
</dbReference>
<feature type="transmembrane region" description="Helical" evidence="6">
    <location>
        <begin position="309"/>
        <end position="326"/>
    </location>
</feature>
<comment type="subcellular location">
    <subcellularLocation>
        <location evidence="1">Cell membrane</location>
        <topology evidence="1">Multi-pass membrane protein</topology>
    </subcellularLocation>
</comment>
<protein>
    <submittedName>
        <fullName evidence="7">LPS export ABC transporter permease LptG</fullName>
    </submittedName>
</protein>
<sequence>MLTDWFPSRTLAFYLARLFVTRILGVLIMLVLVLQVLDLLSESGAILAHEGNGQAQILHYVTLRTPQLVARFLPYSVLLATLFTFFPLNQNSEVIAMRAAGLSAHQILAPMMATALVVSGVSFTFNELVVTRSTAQLKAWQEAGWGQVPTGPEVRSNVYMTDGTNILAADTMTGAGAAIEMTGVTWYGRDSNGTINTQMRSPRAVYANPGWRMEDVAAFDTATARTQHLPFAVVARALTPRQISITRVDADWLNLFALSRSINTLRANGFRTAELDGKWWHKISGPLAALLMPLLGSVAAFGLARSGQLLIRAVVGMALGFTYFVVDNMALAIGNFGGYPPLIAAWAPFLLFAVVGEAVLIRSEE</sequence>
<dbReference type="InterPro" id="IPR005495">
    <property type="entry name" value="LptG/LptF_permease"/>
</dbReference>
<reference evidence="8" key="1">
    <citation type="submission" date="2020-01" db="EMBL/GenBank/DDBJ databases">
        <title>Sphingomonas sp. strain CSW-10.</title>
        <authorList>
            <person name="Chen W.-M."/>
        </authorList>
    </citation>
    <scope>NUCLEOTIDE SEQUENCE [LARGE SCALE GENOMIC DNA]</scope>
    <source>
        <strain evidence="8">FSY-8</strain>
    </source>
</reference>
<dbReference type="InterPro" id="IPR030923">
    <property type="entry name" value="LptG"/>
</dbReference>
<dbReference type="NCBIfam" id="TIGR04408">
    <property type="entry name" value="LptG_lptG"/>
    <property type="match status" value="1"/>
</dbReference>
<evidence type="ECO:0000256" key="6">
    <source>
        <dbReference type="SAM" id="Phobius"/>
    </source>
</evidence>
<keyword evidence="2" id="KW-1003">Cell membrane</keyword>
<dbReference type="EMBL" id="JAAAPO010000004">
    <property type="protein sequence ID" value="NBC37141.1"/>
    <property type="molecule type" value="Genomic_DNA"/>
</dbReference>
<gene>
    <name evidence="7" type="primary">lptG</name>
    <name evidence="7" type="ORF">GTZ99_11285</name>
</gene>
<evidence type="ECO:0000256" key="3">
    <source>
        <dbReference type="ARBA" id="ARBA00022692"/>
    </source>
</evidence>
<keyword evidence="4 6" id="KW-1133">Transmembrane helix</keyword>
<evidence type="ECO:0000256" key="5">
    <source>
        <dbReference type="ARBA" id="ARBA00023136"/>
    </source>
</evidence>
<dbReference type="PANTHER" id="PTHR33529:SF2">
    <property type="entry name" value="LIPOPOLYSACCHARIDE EXPORT SYSTEM PERMEASE PROTEIN LPTG"/>
    <property type="match status" value="1"/>
</dbReference>
<feature type="transmembrane region" description="Helical" evidence="6">
    <location>
        <begin position="68"/>
        <end position="86"/>
    </location>
</feature>
<feature type="transmembrane region" description="Helical" evidence="6">
    <location>
        <begin position="107"/>
        <end position="125"/>
    </location>
</feature>
<feature type="transmembrane region" description="Helical" evidence="6">
    <location>
        <begin position="12"/>
        <end position="37"/>
    </location>
</feature>
<dbReference type="RefSeq" id="WP_161718923.1">
    <property type="nucleotide sequence ID" value="NZ_JAAAPO010000004.1"/>
</dbReference>
<proteinExistence type="predicted"/>
<name>A0ABW9XF44_9SPHN</name>
<keyword evidence="5 6" id="KW-0472">Membrane</keyword>
<evidence type="ECO:0000256" key="1">
    <source>
        <dbReference type="ARBA" id="ARBA00004651"/>
    </source>
</evidence>